<proteinExistence type="predicted"/>
<accession>A0ABR1J479</accession>
<dbReference type="Proteomes" id="UP001498398">
    <property type="component" value="Unassembled WGS sequence"/>
</dbReference>
<keyword evidence="2" id="KW-1185">Reference proteome</keyword>
<sequence>MVPRISISTLPLDSQRVVRAIFFGAHAFQKSSFNFTTNDMVVIGGGAMSLLMMANDGEKLEEKTLMQWRSTTVMYNLWLYLRRDYSFVYQDSDLVVKNKSTLSWSTHEQFISAISWAFQSFSYEKLSGKGPSNGFQGKARGSKNEIGFRASVPTEKRAVTAEIDCTAYNEDYFDSLFENRTLAVTLEDDSGLEPILVNYASPDTLLALKVFALSQRIRSKDVLDINSLLEFIKYKRNEFHFEPKRLDKLLVKVATHETPEAKVGKDTMIPWDKFWYNARKAAGKDLTQVIKAGLSELQIEFNTRK</sequence>
<protein>
    <submittedName>
        <fullName evidence="1">Uncharacterized protein</fullName>
    </submittedName>
</protein>
<comment type="caution">
    <text evidence="1">The sequence shown here is derived from an EMBL/GenBank/DDBJ whole genome shotgun (WGS) entry which is preliminary data.</text>
</comment>
<name>A0ABR1J479_9AGAR</name>
<reference evidence="1 2" key="1">
    <citation type="submission" date="2024-01" db="EMBL/GenBank/DDBJ databases">
        <title>A draft genome for the cacao thread blight pathogen Marasmiellus scandens.</title>
        <authorList>
            <person name="Baruah I.K."/>
            <person name="Leung J."/>
            <person name="Bukari Y."/>
            <person name="Amoako-Attah I."/>
            <person name="Meinhardt L.W."/>
            <person name="Bailey B.A."/>
            <person name="Cohen S.P."/>
        </authorList>
    </citation>
    <scope>NUCLEOTIDE SEQUENCE [LARGE SCALE GENOMIC DNA]</scope>
    <source>
        <strain evidence="1 2">GH-19</strain>
    </source>
</reference>
<dbReference type="InterPro" id="IPR014942">
    <property type="entry name" value="AbiEii"/>
</dbReference>
<organism evidence="1 2">
    <name type="scientific">Marasmiellus scandens</name>
    <dbReference type="NCBI Taxonomy" id="2682957"/>
    <lineage>
        <taxon>Eukaryota</taxon>
        <taxon>Fungi</taxon>
        <taxon>Dikarya</taxon>
        <taxon>Basidiomycota</taxon>
        <taxon>Agaricomycotina</taxon>
        <taxon>Agaricomycetes</taxon>
        <taxon>Agaricomycetidae</taxon>
        <taxon>Agaricales</taxon>
        <taxon>Marasmiineae</taxon>
        <taxon>Omphalotaceae</taxon>
        <taxon>Marasmiellus</taxon>
    </lineage>
</organism>
<gene>
    <name evidence="1" type="ORF">VKT23_013013</name>
</gene>
<evidence type="ECO:0000313" key="2">
    <source>
        <dbReference type="Proteomes" id="UP001498398"/>
    </source>
</evidence>
<evidence type="ECO:0000313" key="1">
    <source>
        <dbReference type="EMBL" id="KAK7450131.1"/>
    </source>
</evidence>
<dbReference type="EMBL" id="JBANRG010000034">
    <property type="protein sequence ID" value="KAK7450131.1"/>
    <property type="molecule type" value="Genomic_DNA"/>
</dbReference>
<dbReference type="Pfam" id="PF08843">
    <property type="entry name" value="AbiEii"/>
    <property type="match status" value="1"/>
</dbReference>